<dbReference type="EMBL" id="MPRL01000015">
    <property type="protein sequence ID" value="OOZ41049.1"/>
    <property type="molecule type" value="Genomic_DNA"/>
</dbReference>
<evidence type="ECO:0000313" key="3">
    <source>
        <dbReference type="Proteomes" id="UP000191110"/>
    </source>
</evidence>
<dbReference type="Proteomes" id="UP000191110">
    <property type="component" value="Unassembled WGS sequence"/>
</dbReference>
<name>A0A1T2L7G3_9GAMM</name>
<accession>A0A1T2L7G3</accession>
<dbReference type="RefSeq" id="WP_174672570.1">
    <property type="nucleotide sequence ID" value="NZ_MPRL01000015.1"/>
</dbReference>
<dbReference type="InterPro" id="IPR009839">
    <property type="entry name" value="SseB_N"/>
</dbReference>
<reference evidence="2 3" key="1">
    <citation type="submission" date="2016-11" db="EMBL/GenBank/DDBJ databases">
        <title>Mixed transmission modes and dynamic genome evolution in an obligate animal-bacterial symbiosis.</title>
        <authorList>
            <person name="Russell S.L."/>
            <person name="Corbett-Detig R.B."/>
            <person name="Cavanaugh C.M."/>
        </authorList>
    </citation>
    <scope>NUCLEOTIDE SEQUENCE [LARGE SCALE GENOMIC DNA]</scope>
    <source>
        <strain evidence="2">Sveles-Q1</strain>
    </source>
</reference>
<keyword evidence="3" id="KW-1185">Reference proteome</keyword>
<evidence type="ECO:0000259" key="1">
    <source>
        <dbReference type="Pfam" id="PF07179"/>
    </source>
</evidence>
<protein>
    <recommendedName>
        <fullName evidence="1">SseB protein N-terminal domain-containing protein</fullName>
    </recommendedName>
</protein>
<proteinExistence type="predicted"/>
<evidence type="ECO:0000313" key="2">
    <source>
        <dbReference type="EMBL" id="OOZ41049.1"/>
    </source>
</evidence>
<organism evidence="2 3">
    <name type="scientific">Solemya pervernicosa gill symbiont</name>
    <dbReference type="NCBI Taxonomy" id="642797"/>
    <lineage>
        <taxon>Bacteria</taxon>
        <taxon>Pseudomonadati</taxon>
        <taxon>Pseudomonadota</taxon>
        <taxon>Gammaproteobacteria</taxon>
        <taxon>sulfur-oxidizing symbionts</taxon>
    </lineage>
</organism>
<comment type="caution">
    <text evidence="2">The sequence shown here is derived from an EMBL/GenBank/DDBJ whole genome shotgun (WGS) entry which is preliminary data.</text>
</comment>
<feature type="domain" description="SseB protein N-terminal" evidence="1">
    <location>
        <begin position="14"/>
        <end position="128"/>
    </location>
</feature>
<gene>
    <name evidence="2" type="ORF">BOW53_05725</name>
</gene>
<dbReference type="AlphaFoldDB" id="A0A1T2L7G3"/>
<dbReference type="Pfam" id="PF07179">
    <property type="entry name" value="SseB"/>
    <property type="match status" value="1"/>
</dbReference>
<sequence length="141" mass="15719">MTETFEPHNTLEQKLLDAQEGRMLGEQFLLELLDEQLYMPIKEHQQVEGLQTSSNADPLRMEDEEGNIILILFTSPDRSKNFTADLPDYRGGLLVELPWILERIGSGVGMAINPGWPAGIDLDPETVAQLIQISAAKSNAE</sequence>